<keyword evidence="1" id="KW-0812">Transmembrane</keyword>
<dbReference type="EMBL" id="SPVI01000006">
    <property type="protein sequence ID" value="TFW43145.1"/>
    <property type="molecule type" value="Genomic_DNA"/>
</dbReference>
<feature type="transmembrane region" description="Helical" evidence="1">
    <location>
        <begin position="28"/>
        <end position="51"/>
    </location>
</feature>
<name>A0A4Y9TFF6_PSEFL</name>
<sequence length="317" mass="35524">MEEVWVSAGGVFWRSAPLLPSWDFLWNFGWFSFLMTLAATLAGAYAGAWAAQRNNEKTKNIDFLKKEIEVSNRGIMLALSASNVAMAIKKQYVKDLKEQYDSELNRLDEHRKKRPAPSEPFHAILMLHQLQTMNIPIEALQNVVMNQSSDKALRAVTALSESIELLNNAIMRRNELIESFKAGAIPNGYSVEAMYFGLSVNGNTNKEYGSSVNAISLYSNDAIFYSLKLCEYLCEHALKAASKYKKISGNKASVCKVDISAAIAEDLLPDDPAHKKWEEGYVETPNETEVIRKWYSATTLVESLRNVLPGLRGRGEK</sequence>
<accession>A0A4Y9TFF6</accession>
<proteinExistence type="predicted"/>
<keyword evidence="1" id="KW-0472">Membrane</keyword>
<protein>
    <submittedName>
        <fullName evidence="2">Uncharacterized protein</fullName>
    </submittedName>
</protein>
<evidence type="ECO:0000313" key="3">
    <source>
        <dbReference type="Proteomes" id="UP000297322"/>
    </source>
</evidence>
<comment type="caution">
    <text evidence="2">The sequence shown here is derived from an EMBL/GenBank/DDBJ whole genome shotgun (WGS) entry which is preliminary data.</text>
</comment>
<dbReference type="Proteomes" id="UP000297322">
    <property type="component" value="Unassembled WGS sequence"/>
</dbReference>
<evidence type="ECO:0000256" key="1">
    <source>
        <dbReference type="SAM" id="Phobius"/>
    </source>
</evidence>
<keyword evidence="1" id="KW-1133">Transmembrane helix</keyword>
<evidence type="ECO:0000313" key="2">
    <source>
        <dbReference type="EMBL" id="TFW43145.1"/>
    </source>
</evidence>
<dbReference type="AlphaFoldDB" id="A0A4Y9TFF6"/>
<organism evidence="2 3">
    <name type="scientific">Pseudomonas fluorescens</name>
    <dbReference type="NCBI Taxonomy" id="294"/>
    <lineage>
        <taxon>Bacteria</taxon>
        <taxon>Pseudomonadati</taxon>
        <taxon>Pseudomonadota</taxon>
        <taxon>Gammaproteobacteria</taxon>
        <taxon>Pseudomonadales</taxon>
        <taxon>Pseudomonadaceae</taxon>
        <taxon>Pseudomonas</taxon>
    </lineage>
</organism>
<gene>
    <name evidence="2" type="ORF">E4T65_12330</name>
</gene>
<dbReference type="RefSeq" id="WP_135196445.1">
    <property type="nucleotide sequence ID" value="NZ_SPVI01000006.1"/>
</dbReference>
<reference evidence="2 3" key="1">
    <citation type="submission" date="2019-03" db="EMBL/GenBank/DDBJ databases">
        <title>Biocontrol and xenobiotic degradation properties of endophytic Pseudomonas fluorescens strain BRZ63.</title>
        <authorList>
            <person name="Chlebek D.A."/>
            <person name="Pinski A."/>
            <person name="Zur J.P."/>
            <person name="Michalska J."/>
            <person name="Hupert-Kocurek K.T."/>
        </authorList>
    </citation>
    <scope>NUCLEOTIDE SEQUENCE [LARGE SCALE GENOMIC DNA]</scope>
    <source>
        <strain evidence="2 3">BRZ63</strain>
    </source>
</reference>